<dbReference type="PANTHER" id="PTHR20531:SF1">
    <property type="entry name" value="N-ALPHA-ACETYLTRANSFERASE 40"/>
    <property type="match status" value="1"/>
</dbReference>
<evidence type="ECO:0000313" key="13">
    <source>
        <dbReference type="EMBL" id="SCU94863.1"/>
    </source>
</evidence>
<dbReference type="EC" id="2.3.1.257" evidence="4"/>
<name>A0A1G4JVB2_9SACH</name>
<dbReference type="GO" id="GO:1990189">
    <property type="term" value="F:protein N-terminal-serine acetyltransferase activity"/>
    <property type="evidence" value="ECO:0007669"/>
    <property type="project" value="UniProtKB-EC"/>
</dbReference>
<keyword evidence="8" id="KW-0539">Nucleus</keyword>
<evidence type="ECO:0000256" key="5">
    <source>
        <dbReference type="ARBA" id="ARBA00015043"/>
    </source>
</evidence>
<protein>
    <recommendedName>
        <fullName evidence="5">N-alpha-acetyltransferase 40</fullName>
        <ecNumber evidence="4">2.3.1.257</ecNumber>
    </recommendedName>
</protein>
<reference evidence="14" key="1">
    <citation type="submission" date="2016-03" db="EMBL/GenBank/DDBJ databases">
        <authorList>
            <person name="Devillers H."/>
        </authorList>
    </citation>
    <scope>NUCLEOTIDE SEQUENCE [LARGE SCALE GENOMIC DNA]</scope>
</reference>
<comment type="similarity">
    <text evidence="3">Belongs to the acetyltransferase family. NAA40 subfamily.</text>
</comment>
<sequence length="274" mass="30371">MSTMDLPCDVLAPHVIGTFPDTHVTTSGAAPSNAPTTLKRTVYVTDAKAVTPGVRTLNKAATAQLLALIDANLGHFYQDYGSAIYPDLQGPSAEWRDCKVKEMHTAGLVYVVYHEPDDPARTPVAFVSLLLTHEPEFTGNPLVLYVYEIHVTDSARGHGLGTWLMRDVLTRTMARLQKAFPGHPGFRGVELTVFAANAPAIRFYLKRLRMSVAPWSAPVDFPAQTQLPPLNSRRTRSSIYHYQPPAAVKLQRRHSTPVYHILFWSCEQANSQAH</sequence>
<dbReference type="PROSITE" id="PS51186">
    <property type="entry name" value="GNAT"/>
    <property type="match status" value="1"/>
</dbReference>
<keyword evidence="7" id="KW-0808">Transferase</keyword>
<dbReference type="GO" id="GO:0005737">
    <property type="term" value="C:cytoplasm"/>
    <property type="evidence" value="ECO:0007669"/>
    <property type="project" value="UniProtKB-SubCell"/>
</dbReference>
<dbReference type="GO" id="GO:0005634">
    <property type="term" value="C:nucleus"/>
    <property type="evidence" value="ECO:0007669"/>
    <property type="project" value="UniProtKB-SubCell"/>
</dbReference>
<dbReference type="InterPro" id="IPR000182">
    <property type="entry name" value="GNAT_dom"/>
</dbReference>
<feature type="domain" description="N-acetyltransferase" evidence="12">
    <location>
        <begin position="52"/>
        <end position="228"/>
    </location>
</feature>
<dbReference type="GO" id="GO:0043998">
    <property type="term" value="F:histone H2A acetyltransferase activity"/>
    <property type="evidence" value="ECO:0007669"/>
    <property type="project" value="InterPro"/>
</dbReference>
<evidence type="ECO:0000256" key="6">
    <source>
        <dbReference type="ARBA" id="ARBA00022490"/>
    </source>
</evidence>
<dbReference type="Gene3D" id="3.40.630.30">
    <property type="match status" value="1"/>
</dbReference>
<dbReference type="InterPro" id="IPR016181">
    <property type="entry name" value="Acyl_CoA_acyltransferase"/>
</dbReference>
<evidence type="ECO:0000256" key="7">
    <source>
        <dbReference type="ARBA" id="ARBA00022679"/>
    </source>
</evidence>
<evidence type="ECO:0000256" key="11">
    <source>
        <dbReference type="ARBA" id="ARBA00049524"/>
    </source>
</evidence>
<evidence type="ECO:0000256" key="9">
    <source>
        <dbReference type="ARBA" id="ARBA00023315"/>
    </source>
</evidence>
<dbReference type="STRING" id="1266660.A0A1G4JVB2"/>
<dbReference type="SUPFAM" id="SSF55729">
    <property type="entry name" value="Acyl-CoA N-acyltransferases (Nat)"/>
    <property type="match status" value="1"/>
</dbReference>
<dbReference type="Proteomes" id="UP000190274">
    <property type="component" value="Chromosome G"/>
</dbReference>
<dbReference type="InterPro" id="IPR039949">
    <property type="entry name" value="NAA40"/>
</dbReference>
<evidence type="ECO:0000256" key="4">
    <source>
        <dbReference type="ARBA" id="ARBA00012950"/>
    </source>
</evidence>
<evidence type="ECO:0000256" key="3">
    <source>
        <dbReference type="ARBA" id="ARBA00008870"/>
    </source>
</evidence>
<dbReference type="AlphaFoldDB" id="A0A1G4JVB2"/>
<dbReference type="EMBL" id="LT598457">
    <property type="protein sequence ID" value="SCU94863.1"/>
    <property type="molecule type" value="Genomic_DNA"/>
</dbReference>
<evidence type="ECO:0000256" key="8">
    <source>
        <dbReference type="ARBA" id="ARBA00023242"/>
    </source>
</evidence>
<gene>
    <name evidence="13" type="ORF">LADA_0G11892G</name>
</gene>
<evidence type="ECO:0000256" key="10">
    <source>
        <dbReference type="ARBA" id="ARBA00047821"/>
    </source>
</evidence>
<organism evidence="13 14">
    <name type="scientific">Lachancea dasiensis</name>
    <dbReference type="NCBI Taxonomy" id="1072105"/>
    <lineage>
        <taxon>Eukaryota</taxon>
        <taxon>Fungi</taxon>
        <taxon>Dikarya</taxon>
        <taxon>Ascomycota</taxon>
        <taxon>Saccharomycotina</taxon>
        <taxon>Saccharomycetes</taxon>
        <taxon>Saccharomycetales</taxon>
        <taxon>Saccharomycetaceae</taxon>
        <taxon>Lachancea</taxon>
    </lineage>
</organism>
<proteinExistence type="inferred from homology"/>
<keyword evidence="9" id="KW-0012">Acyltransferase</keyword>
<comment type="subcellular location">
    <subcellularLocation>
        <location evidence="2">Cytoplasm</location>
    </subcellularLocation>
    <subcellularLocation>
        <location evidence="1">Nucleus</location>
    </subcellularLocation>
</comment>
<accession>A0A1G4JVB2</accession>
<dbReference type="GO" id="GO:0010485">
    <property type="term" value="F:histone H4 acetyltransferase activity"/>
    <property type="evidence" value="ECO:0007669"/>
    <property type="project" value="InterPro"/>
</dbReference>
<keyword evidence="6" id="KW-0963">Cytoplasm</keyword>
<dbReference type="OrthoDB" id="424551at2759"/>
<comment type="catalytic activity">
    <reaction evidence="11">
        <text>N-terminal L-seryl-[histone H4] + acetyl-CoA = N-terminal N(alpha)-acetyl-L-seryl-[histone H4] + CoA + H(+)</text>
        <dbReference type="Rhea" id="RHEA:50596"/>
        <dbReference type="Rhea" id="RHEA-COMP:12740"/>
        <dbReference type="Rhea" id="RHEA-COMP:12743"/>
        <dbReference type="ChEBI" id="CHEBI:15378"/>
        <dbReference type="ChEBI" id="CHEBI:57287"/>
        <dbReference type="ChEBI" id="CHEBI:57288"/>
        <dbReference type="ChEBI" id="CHEBI:64738"/>
        <dbReference type="ChEBI" id="CHEBI:83690"/>
        <dbReference type="EC" id="2.3.1.257"/>
    </reaction>
</comment>
<evidence type="ECO:0000256" key="2">
    <source>
        <dbReference type="ARBA" id="ARBA00004496"/>
    </source>
</evidence>
<evidence type="ECO:0000313" key="14">
    <source>
        <dbReference type="Proteomes" id="UP000190274"/>
    </source>
</evidence>
<evidence type="ECO:0000259" key="12">
    <source>
        <dbReference type="PROSITE" id="PS51186"/>
    </source>
</evidence>
<comment type="catalytic activity">
    <reaction evidence="10">
        <text>N-terminal L-seryl-[histone H2A] + acetyl-CoA = N-terminal N(alpha)-acetyl-L-seryl-[histone H2A] + CoA + H(+)</text>
        <dbReference type="Rhea" id="RHEA:50600"/>
        <dbReference type="Rhea" id="RHEA-COMP:12742"/>
        <dbReference type="Rhea" id="RHEA-COMP:12744"/>
        <dbReference type="ChEBI" id="CHEBI:15378"/>
        <dbReference type="ChEBI" id="CHEBI:57287"/>
        <dbReference type="ChEBI" id="CHEBI:57288"/>
        <dbReference type="ChEBI" id="CHEBI:64738"/>
        <dbReference type="ChEBI" id="CHEBI:83690"/>
        <dbReference type="EC" id="2.3.1.257"/>
    </reaction>
</comment>
<dbReference type="Pfam" id="PF00583">
    <property type="entry name" value="Acetyltransf_1"/>
    <property type="match status" value="1"/>
</dbReference>
<dbReference type="CDD" id="cd04301">
    <property type="entry name" value="NAT_SF"/>
    <property type="match status" value="1"/>
</dbReference>
<evidence type="ECO:0000256" key="1">
    <source>
        <dbReference type="ARBA" id="ARBA00004123"/>
    </source>
</evidence>
<dbReference type="PANTHER" id="PTHR20531">
    <property type="entry name" value="N-ALPHA-ACETYLTRANSFERASE 40"/>
    <property type="match status" value="1"/>
</dbReference>
<keyword evidence="14" id="KW-1185">Reference proteome</keyword>